<protein>
    <submittedName>
        <fullName evidence="2">Uncharacterized protein</fullName>
    </submittedName>
</protein>
<sequence length="281" mass="30042">MTSFQPGTASVTAPPVTADPLPMVPSPPAAPEGPSVVDELRALKEEVLCLRGLVGAQVTTSGSPIMMGTSTAPNAKGEVPPSEVCHLTARSFPEGSKKAKGVYNPPQAYMLAASRMFKSFGTTPGTSMSAMPFVLWLRELNCIKFVVTPAVLMAIFSGRLGSRGRTLMHFRESTELDTLEDGSSNANFSSDFSPSADLPSASARCSSYEDILDAIHGLGTMGQEVWYDHMRKLTSRLRAFVAKNKSTDPGNTPARVCLTLLYVNKFVGTALGHLQADDPLW</sequence>
<proteinExistence type="predicted"/>
<reference evidence="3" key="1">
    <citation type="submission" date="2017-03" db="EMBL/GenBank/DDBJ databases">
        <title>Phytopthora megakarya and P. palmivora, two closely related causual agents of cacao black pod achieved similar genome size and gene model numbers by different mechanisms.</title>
        <authorList>
            <person name="Ali S."/>
            <person name="Shao J."/>
            <person name="Larry D.J."/>
            <person name="Kronmiller B."/>
            <person name="Shen D."/>
            <person name="Strem M.D."/>
            <person name="Melnick R.L."/>
            <person name="Guiltinan M.J."/>
            <person name="Tyler B.M."/>
            <person name="Meinhardt L.W."/>
            <person name="Bailey B.A."/>
        </authorList>
    </citation>
    <scope>NUCLEOTIDE SEQUENCE [LARGE SCALE GENOMIC DNA]</scope>
    <source>
        <strain evidence="3">zdho120</strain>
    </source>
</reference>
<dbReference type="OrthoDB" id="121048at2759"/>
<feature type="compositionally biased region" description="Pro residues" evidence="1">
    <location>
        <begin position="22"/>
        <end position="31"/>
    </location>
</feature>
<dbReference type="AlphaFoldDB" id="A0A225USK1"/>
<accession>A0A225USK1</accession>
<dbReference type="Proteomes" id="UP000198211">
    <property type="component" value="Unassembled WGS sequence"/>
</dbReference>
<organism evidence="2 3">
    <name type="scientific">Phytophthora megakarya</name>
    <dbReference type="NCBI Taxonomy" id="4795"/>
    <lineage>
        <taxon>Eukaryota</taxon>
        <taxon>Sar</taxon>
        <taxon>Stramenopiles</taxon>
        <taxon>Oomycota</taxon>
        <taxon>Peronosporomycetes</taxon>
        <taxon>Peronosporales</taxon>
        <taxon>Peronosporaceae</taxon>
        <taxon>Phytophthora</taxon>
    </lineage>
</organism>
<evidence type="ECO:0000313" key="3">
    <source>
        <dbReference type="Proteomes" id="UP000198211"/>
    </source>
</evidence>
<feature type="compositionally biased region" description="Polar residues" evidence="1">
    <location>
        <begin position="1"/>
        <end position="11"/>
    </location>
</feature>
<name>A0A225USK1_9STRA</name>
<keyword evidence="3" id="KW-1185">Reference proteome</keyword>
<gene>
    <name evidence="2" type="ORF">PHMEG_00033641</name>
</gene>
<comment type="caution">
    <text evidence="2">The sequence shown here is derived from an EMBL/GenBank/DDBJ whole genome shotgun (WGS) entry which is preliminary data.</text>
</comment>
<evidence type="ECO:0000313" key="2">
    <source>
        <dbReference type="EMBL" id="OWY96165.1"/>
    </source>
</evidence>
<evidence type="ECO:0000256" key="1">
    <source>
        <dbReference type="SAM" id="MobiDB-lite"/>
    </source>
</evidence>
<dbReference type="EMBL" id="NBNE01012004">
    <property type="protein sequence ID" value="OWY96165.1"/>
    <property type="molecule type" value="Genomic_DNA"/>
</dbReference>
<feature type="region of interest" description="Disordered" evidence="1">
    <location>
        <begin position="1"/>
        <end position="34"/>
    </location>
</feature>